<evidence type="ECO:0000313" key="1">
    <source>
        <dbReference type="EMBL" id="RPB02737.1"/>
    </source>
</evidence>
<accession>A0A3N4JX00</accession>
<dbReference type="Proteomes" id="UP000276215">
    <property type="component" value="Unassembled WGS sequence"/>
</dbReference>
<keyword evidence="2" id="KW-1185">Reference proteome</keyword>
<dbReference type="EMBL" id="ML120366">
    <property type="protein sequence ID" value="RPB02737.1"/>
    <property type="molecule type" value="Genomic_DNA"/>
</dbReference>
<reference evidence="1 2" key="1">
    <citation type="journal article" date="2018" name="Nat. Ecol. Evol.">
        <title>Pezizomycetes genomes reveal the molecular basis of ectomycorrhizal truffle lifestyle.</title>
        <authorList>
            <person name="Murat C."/>
            <person name="Payen T."/>
            <person name="Noel B."/>
            <person name="Kuo A."/>
            <person name="Morin E."/>
            <person name="Chen J."/>
            <person name="Kohler A."/>
            <person name="Krizsan K."/>
            <person name="Balestrini R."/>
            <person name="Da Silva C."/>
            <person name="Montanini B."/>
            <person name="Hainaut M."/>
            <person name="Levati E."/>
            <person name="Barry K.W."/>
            <person name="Belfiori B."/>
            <person name="Cichocki N."/>
            <person name="Clum A."/>
            <person name="Dockter R.B."/>
            <person name="Fauchery L."/>
            <person name="Guy J."/>
            <person name="Iotti M."/>
            <person name="Le Tacon F."/>
            <person name="Lindquist E.A."/>
            <person name="Lipzen A."/>
            <person name="Malagnac F."/>
            <person name="Mello A."/>
            <person name="Molinier V."/>
            <person name="Miyauchi S."/>
            <person name="Poulain J."/>
            <person name="Riccioni C."/>
            <person name="Rubini A."/>
            <person name="Sitrit Y."/>
            <person name="Splivallo R."/>
            <person name="Traeger S."/>
            <person name="Wang M."/>
            <person name="Zifcakova L."/>
            <person name="Wipf D."/>
            <person name="Zambonelli A."/>
            <person name="Paolocci F."/>
            <person name="Nowrousian M."/>
            <person name="Ottonello S."/>
            <person name="Baldrian P."/>
            <person name="Spatafora J.W."/>
            <person name="Henrissat B."/>
            <person name="Nagy L.G."/>
            <person name="Aury J.M."/>
            <person name="Wincker P."/>
            <person name="Grigoriev I.V."/>
            <person name="Bonfante P."/>
            <person name="Martin F.M."/>
        </authorList>
    </citation>
    <scope>NUCLEOTIDE SEQUENCE [LARGE SCALE GENOMIC DNA]</scope>
    <source>
        <strain evidence="1 2">120613-1</strain>
    </source>
</reference>
<organism evidence="1 2">
    <name type="scientific">Choiromyces venosus 120613-1</name>
    <dbReference type="NCBI Taxonomy" id="1336337"/>
    <lineage>
        <taxon>Eukaryota</taxon>
        <taxon>Fungi</taxon>
        <taxon>Dikarya</taxon>
        <taxon>Ascomycota</taxon>
        <taxon>Pezizomycotina</taxon>
        <taxon>Pezizomycetes</taxon>
        <taxon>Pezizales</taxon>
        <taxon>Tuberaceae</taxon>
        <taxon>Choiromyces</taxon>
    </lineage>
</organism>
<sequence length="57" mass="6066">MSEEAEVLINFLFTSTRGTEALVPAPEASCLTTPSVELGQPYLSVEMNTACPSMCTP</sequence>
<protein>
    <submittedName>
        <fullName evidence="1">Uncharacterized protein</fullName>
    </submittedName>
</protein>
<dbReference type="AlphaFoldDB" id="A0A3N4JX00"/>
<name>A0A3N4JX00_9PEZI</name>
<gene>
    <name evidence="1" type="ORF">L873DRAFT_1801742</name>
</gene>
<evidence type="ECO:0000313" key="2">
    <source>
        <dbReference type="Proteomes" id="UP000276215"/>
    </source>
</evidence>
<proteinExistence type="predicted"/>